<dbReference type="PROSITE" id="PS00163">
    <property type="entry name" value="FUMARATE_LYASES"/>
    <property type="match status" value="1"/>
</dbReference>
<dbReference type="Gene3D" id="1.10.275.10">
    <property type="entry name" value="Fumarase/aspartase (N-terminal domain)"/>
    <property type="match status" value="1"/>
</dbReference>
<gene>
    <name evidence="2" type="primary">ansB</name>
    <name evidence="2" type="ORF">GCM10016272_08830</name>
</gene>
<dbReference type="InterPro" id="IPR020557">
    <property type="entry name" value="Fumarate_lyase_CS"/>
</dbReference>
<reference evidence="3" key="1">
    <citation type="journal article" date="2019" name="Int. J. Syst. Evol. Microbiol.">
        <title>The Global Catalogue of Microorganisms (GCM) 10K type strain sequencing project: providing services to taxonomists for standard genome sequencing and annotation.</title>
        <authorList>
            <consortium name="The Broad Institute Genomics Platform"/>
            <consortium name="The Broad Institute Genome Sequencing Center for Infectious Disease"/>
            <person name="Wu L."/>
            <person name="Ma J."/>
        </authorList>
    </citation>
    <scope>NUCLEOTIDE SEQUENCE [LARGE SCALE GENOMIC DNA]</scope>
    <source>
        <strain evidence="3">KCTC 42280</strain>
    </source>
</reference>
<dbReference type="SUPFAM" id="SSF48557">
    <property type="entry name" value="L-aspartase-like"/>
    <property type="match status" value="1"/>
</dbReference>
<dbReference type="PANTHER" id="PTHR42696:SF2">
    <property type="entry name" value="ASPARTATE AMMONIA-LYASE"/>
    <property type="match status" value="1"/>
</dbReference>
<accession>A0ABQ3GPD8</accession>
<dbReference type="InterPro" id="IPR024083">
    <property type="entry name" value="Fumarase/histidase_N"/>
</dbReference>
<dbReference type="InterPro" id="IPR008948">
    <property type="entry name" value="L-Aspartase-like"/>
</dbReference>
<dbReference type="InterPro" id="IPR022761">
    <property type="entry name" value="Fumarate_lyase_N"/>
</dbReference>
<keyword evidence="3" id="KW-1185">Reference proteome</keyword>
<feature type="domain" description="Fumarate lyase N-terminal" evidence="1">
    <location>
        <begin position="16"/>
        <end position="348"/>
    </location>
</feature>
<sequence>MSEYQYRVEEDSIGCLEVPINALYGVQTQRAIRLYPLNGEKPLAAYPELLQGLLKVKKLAALINIETKEIDAEMGQAIVATVDYLLEKMPMEQFQVHSFHGGGGVSSNMNLNEVIANVANRDTFNQPLGSYYPIHPNDHVNLNNSTSDVLNTACHLAVIDKRKEFTGTLQGLIDTFEVQADKWKEVLKLSRTCLQDAVDISFADMFGGYRAQLKRQKQRLDNSIDELYKINLGGNIIGRKGDCSDAFFDKIIGNINEMEASDRFMHTDNFFDASQSYDDLAKVAADLDQLARALLRIAKDFRLMASGPETGFGEIILPAVQPGSSAMPGKINPTVPEYLVQCAMQACGHCYAVQMTQDHGELDYSPWQSIIISNLLDAMSVLTSGMQAFDQHCLSGMAPDIKRNNANVNTLIPTLMRLKKTHGYSFTARVYKETGGDLEKIRAYLEK</sequence>
<proteinExistence type="predicted"/>
<evidence type="ECO:0000259" key="1">
    <source>
        <dbReference type="Pfam" id="PF00206"/>
    </source>
</evidence>
<dbReference type="Pfam" id="PF00206">
    <property type="entry name" value="Lyase_1"/>
    <property type="match status" value="1"/>
</dbReference>
<dbReference type="PRINTS" id="PR00149">
    <property type="entry name" value="FUMRATELYASE"/>
</dbReference>
<evidence type="ECO:0000313" key="3">
    <source>
        <dbReference type="Proteomes" id="UP000610203"/>
    </source>
</evidence>
<evidence type="ECO:0000313" key="2">
    <source>
        <dbReference type="EMBL" id="GHD28978.1"/>
    </source>
</evidence>
<name>A0ABQ3GPD8_9GAMM</name>
<protein>
    <submittedName>
        <fullName evidence="2">Aspartate ammonia-lyase</fullName>
    </submittedName>
</protein>
<dbReference type="RefSeq" id="WP_189582186.1">
    <property type="nucleotide sequence ID" value="NZ_BMZR01000001.1"/>
</dbReference>
<dbReference type="InterPro" id="IPR051546">
    <property type="entry name" value="Aspartate_Ammonia-Lyase"/>
</dbReference>
<comment type="caution">
    <text evidence="2">The sequence shown here is derived from an EMBL/GenBank/DDBJ whole genome shotgun (WGS) entry which is preliminary data.</text>
</comment>
<dbReference type="Gene3D" id="1.20.200.10">
    <property type="entry name" value="Fumarase/aspartase (Central domain)"/>
    <property type="match status" value="1"/>
</dbReference>
<dbReference type="EMBL" id="BMZR01000001">
    <property type="protein sequence ID" value="GHD28978.1"/>
    <property type="molecule type" value="Genomic_DNA"/>
</dbReference>
<dbReference type="PANTHER" id="PTHR42696">
    <property type="entry name" value="ASPARTATE AMMONIA-LYASE"/>
    <property type="match status" value="1"/>
</dbReference>
<dbReference type="Proteomes" id="UP000610203">
    <property type="component" value="Unassembled WGS sequence"/>
</dbReference>
<dbReference type="InterPro" id="IPR000362">
    <property type="entry name" value="Fumarate_lyase_fam"/>
</dbReference>
<organism evidence="2 3">
    <name type="scientific">Psychrobacter glaciei</name>
    <dbReference type="NCBI Taxonomy" id="619771"/>
    <lineage>
        <taxon>Bacteria</taxon>
        <taxon>Pseudomonadati</taxon>
        <taxon>Pseudomonadota</taxon>
        <taxon>Gammaproteobacteria</taxon>
        <taxon>Moraxellales</taxon>
        <taxon>Moraxellaceae</taxon>
        <taxon>Psychrobacter</taxon>
    </lineage>
</organism>